<keyword evidence="4" id="KW-1185">Reference proteome</keyword>
<dbReference type="InterPro" id="IPR009038">
    <property type="entry name" value="GOLD_dom"/>
</dbReference>
<keyword evidence="1" id="KW-0732">Signal</keyword>
<dbReference type="Proteomes" id="UP000265000">
    <property type="component" value="Unplaced"/>
</dbReference>
<evidence type="ECO:0000256" key="1">
    <source>
        <dbReference type="SAM" id="SignalP"/>
    </source>
</evidence>
<name>A0A3Q2Q5E7_FUNHE</name>
<proteinExistence type="predicted"/>
<dbReference type="STRING" id="8078.ENSFHEP00000021329"/>
<dbReference type="Pfam" id="PF01105">
    <property type="entry name" value="EMP24_GP25L"/>
    <property type="match status" value="1"/>
</dbReference>
<organism evidence="3 4">
    <name type="scientific">Fundulus heteroclitus</name>
    <name type="common">Killifish</name>
    <name type="synonym">Mummichog</name>
    <dbReference type="NCBI Taxonomy" id="8078"/>
    <lineage>
        <taxon>Eukaryota</taxon>
        <taxon>Metazoa</taxon>
        <taxon>Chordata</taxon>
        <taxon>Craniata</taxon>
        <taxon>Vertebrata</taxon>
        <taxon>Euteleostomi</taxon>
        <taxon>Actinopterygii</taxon>
        <taxon>Neopterygii</taxon>
        <taxon>Teleostei</taxon>
        <taxon>Neoteleostei</taxon>
        <taxon>Acanthomorphata</taxon>
        <taxon>Ovalentaria</taxon>
        <taxon>Atherinomorphae</taxon>
        <taxon>Cyprinodontiformes</taxon>
        <taxon>Fundulidae</taxon>
        <taxon>Fundulus</taxon>
    </lineage>
</organism>
<dbReference type="GeneTree" id="ENSGT00940000181224"/>
<evidence type="ECO:0000313" key="3">
    <source>
        <dbReference type="Ensembl" id="ENSFHEP00000021329.1"/>
    </source>
</evidence>
<accession>A0A3Q2Q5E7</accession>
<reference evidence="3" key="2">
    <citation type="submission" date="2025-09" db="UniProtKB">
        <authorList>
            <consortium name="Ensembl"/>
        </authorList>
    </citation>
    <scope>IDENTIFICATION</scope>
</reference>
<evidence type="ECO:0000259" key="2">
    <source>
        <dbReference type="Pfam" id="PF01105"/>
    </source>
</evidence>
<evidence type="ECO:0000313" key="4">
    <source>
        <dbReference type="Proteomes" id="UP000265000"/>
    </source>
</evidence>
<reference evidence="3" key="1">
    <citation type="submission" date="2025-08" db="UniProtKB">
        <authorList>
            <consortium name="Ensembl"/>
        </authorList>
    </citation>
    <scope>IDENTIFICATION</scope>
</reference>
<sequence length="97" mass="11237">MEPLRLFLCVLAVFISLLSDRLAALASFSQGTDSDFTFSLPAGKKECFFQTMKRGASLEIEYQVINFFYMSKYFGIMHLTDYAINRLNLDFHILYIK</sequence>
<feature type="signal peptide" evidence="1">
    <location>
        <begin position="1"/>
        <end position="23"/>
    </location>
</feature>
<protein>
    <recommendedName>
        <fullName evidence="2">GOLD domain-containing protein</fullName>
    </recommendedName>
</protein>
<feature type="domain" description="GOLD" evidence="2">
    <location>
        <begin position="36"/>
        <end position="66"/>
    </location>
</feature>
<dbReference type="AlphaFoldDB" id="A0A3Q2Q5E7"/>
<feature type="chain" id="PRO_5018780651" description="GOLD domain-containing protein" evidence="1">
    <location>
        <begin position="24"/>
        <end position="97"/>
    </location>
</feature>
<dbReference type="Ensembl" id="ENSFHET00000015804.1">
    <property type="protein sequence ID" value="ENSFHEP00000021329.1"/>
    <property type="gene ID" value="ENSFHEG00000000979.1"/>
</dbReference>